<sequence>MSRHLIASALAAGVVASAGCTSTSLGRSDDADDIRLSLQTLRRAGVSETELSVARGAPALGACSADHASTLPVLAQWDAFVLGDLGARECAVRALEGSGDLSSTPSYLAVRRDVMRLHGFYNRRAQRQQAFMDFGSGVSVIGAAGAFEGGISDSTRRAWAIAAFVPVVFSQFNAWEPTRELFHGGALALQLITLRYDRYNRALGLLEGVGRTVDCAPHAEALATIQRWSRTDAPAATRAYDADRLLLAEARRLNGACLDLKRRAEELGFATSYAAHLRPYLAAEYAADVLQLDHAIVGKDHELRYSPSETLSALVASPLRAADMLLTGENSKAAIDSLKTQIAFSGLNRNLATIGLPPLPAAAPAIAPLSEAALALGRPDAPDEVNAQITTLRDLAEGLRVRHARQAFELRVAGELSGAASADYLTFAYDAATTTTTVSIGARPRIAPLASADTAGGLPPGQ</sequence>
<keyword evidence="2" id="KW-1185">Reference proteome</keyword>
<proteinExistence type="predicted"/>
<protein>
    <submittedName>
        <fullName evidence="1">Uncharacterized protein</fullName>
    </submittedName>
</protein>
<evidence type="ECO:0000313" key="1">
    <source>
        <dbReference type="EMBL" id="SFS70054.1"/>
    </source>
</evidence>
<dbReference type="EMBL" id="FOZV01000004">
    <property type="protein sequence ID" value="SFS70054.1"/>
    <property type="molecule type" value="Genomic_DNA"/>
</dbReference>
<dbReference type="Proteomes" id="UP000198788">
    <property type="component" value="Unassembled WGS sequence"/>
</dbReference>
<dbReference type="STRING" id="871741.SAMN05192570_2033"/>
<dbReference type="PROSITE" id="PS51257">
    <property type="entry name" value="PROKAR_LIPOPROTEIN"/>
    <property type="match status" value="1"/>
</dbReference>
<evidence type="ECO:0000313" key="2">
    <source>
        <dbReference type="Proteomes" id="UP000198788"/>
    </source>
</evidence>
<reference evidence="2" key="1">
    <citation type="submission" date="2016-10" db="EMBL/GenBank/DDBJ databases">
        <authorList>
            <person name="Varghese N."/>
            <person name="Submissions S."/>
        </authorList>
    </citation>
    <scope>NUCLEOTIDE SEQUENCE [LARGE SCALE GENOMIC DNA]</scope>
    <source>
        <strain evidence="2">CGMCC 1.10683</strain>
    </source>
</reference>
<gene>
    <name evidence="1" type="ORF">SAMN05192570_2033</name>
</gene>
<name>A0A1I6RZE2_9CAUL</name>
<dbReference type="AlphaFoldDB" id="A0A1I6RZE2"/>
<organism evidence="1 2">
    <name type="scientific">Brevundimonas viscosa</name>
    <dbReference type="NCBI Taxonomy" id="871741"/>
    <lineage>
        <taxon>Bacteria</taxon>
        <taxon>Pseudomonadati</taxon>
        <taxon>Pseudomonadota</taxon>
        <taxon>Alphaproteobacteria</taxon>
        <taxon>Caulobacterales</taxon>
        <taxon>Caulobacteraceae</taxon>
        <taxon>Brevundimonas</taxon>
    </lineage>
</organism>
<dbReference type="RefSeq" id="WP_092309900.1">
    <property type="nucleotide sequence ID" value="NZ_FOZV01000004.1"/>
</dbReference>
<dbReference type="OrthoDB" id="7205886at2"/>
<accession>A0A1I6RZE2</accession>